<dbReference type="Gene3D" id="6.10.340.10">
    <property type="match status" value="1"/>
</dbReference>
<dbReference type="OrthoDB" id="335833at2"/>
<dbReference type="Gene3D" id="1.10.287.130">
    <property type="match status" value="1"/>
</dbReference>
<name>A0A1A5YHG0_9BACL</name>
<evidence type="ECO:0000256" key="7">
    <source>
        <dbReference type="ARBA" id="ARBA00022741"/>
    </source>
</evidence>
<dbReference type="Gene3D" id="3.30.565.10">
    <property type="entry name" value="Histidine kinase-like ATPase, C-terminal domain"/>
    <property type="match status" value="1"/>
</dbReference>
<comment type="caution">
    <text evidence="15">The sequence shown here is derived from an EMBL/GenBank/DDBJ whole genome shotgun (WGS) entry which is preliminary data.</text>
</comment>
<evidence type="ECO:0000256" key="10">
    <source>
        <dbReference type="ARBA" id="ARBA00023012"/>
    </source>
</evidence>
<dbReference type="SMART" id="SM00387">
    <property type="entry name" value="HATPase_c"/>
    <property type="match status" value="1"/>
</dbReference>
<comment type="catalytic activity">
    <reaction evidence="1">
        <text>ATP + protein L-histidine = ADP + protein N-phospho-L-histidine.</text>
        <dbReference type="EC" id="2.7.13.3"/>
    </reaction>
</comment>
<dbReference type="AlphaFoldDB" id="A0A1A5YHG0"/>
<evidence type="ECO:0000256" key="2">
    <source>
        <dbReference type="ARBA" id="ARBA00004651"/>
    </source>
</evidence>
<dbReference type="InterPro" id="IPR003661">
    <property type="entry name" value="HisK_dim/P_dom"/>
</dbReference>
<dbReference type="SUPFAM" id="SSF55874">
    <property type="entry name" value="ATPase domain of HSP90 chaperone/DNA topoisomerase II/histidine kinase"/>
    <property type="match status" value="1"/>
</dbReference>
<evidence type="ECO:0000256" key="8">
    <source>
        <dbReference type="ARBA" id="ARBA00022777"/>
    </source>
</evidence>
<dbReference type="GO" id="GO:0005886">
    <property type="term" value="C:plasma membrane"/>
    <property type="evidence" value="ECO:0007669"/>
    <property type="project" value="UniProtKB-SubCell"/>
</dbReference>
<dbReference type="InterPro" id="IPR050736">
    <property type="entry name" value="Sensor_HK_Regulatory"/>
</dbReference>
<keyword evidence="4" id="KW-1003">Cell membrane</keyword>
<dbReference type="GO" id="GO:0000155">
    <property type="term" value="F:phosphorelay sensor kinase activity"/>
    <property type="evidence" value="ECO:0007669"/>
    <property type="project" value="InterPro"/>
</dbReference>
<dbReference type="InterPro" id="IPR004358">
    <property type="entry name" value="Sig_transdc_His_kin-like_C"/>
</dbReference>
<evidence type="ECO:0000256" key="4">
    <source>
        <dbReference type="ARBA" id="ARBA00022475"/>
    </source>
</evidence>
<evidence type="ECO:0000256" key="5">
    <source>
        <dbReference type="ARBA" id="ARBA00022553"/>
    </source>
</evidence>
<keyword evidence="12" id="KW-1133">Transmembrane helix</keyword>
<keyword evidence="5" id="KW-0597">Phosphoprotein</keyword>
<evidence type="ECO:0000313" key="16">
    <source>
        <dbReference type="Proteomes" id="UP000092024"/>
    </source>
</evidence>
<dbReference type="CDD" id="cd00082">
    <property type="entry name" value="HisKA"/>
    <property type="match status" value="1"/>
</dbReference>
<keyword evidence="8" id="KW-0418">Kinase</keyword>
<dbReference type="PANTHER" id="PTHR43711">
    <property type="entry name" value="TWO-COMPONENT HISTIDINE KINASE"/>
    <property type="match status" value="1"/>
</dbReference>
<dbReference type="PRINTS" id="PR00344">
    <property type="entry name" value="BCTRLSENSOR"/>
</dbReference>
<dbReference type="SMART" id="SM00304">
    <property type="entry name" value="HAMP"/>
    <property type="match status" value="1"/>
</dbReference>
<dbReference type="GO" id="GO:0005524">
    <property type="term" value="F:ATP binding"/>
    <property type="evidence" value="ECO:0007669"/>
    <property type="project" value="UniProtKB-KW"/>
</dbReference>
<evidence type="ECO:0000259" key="14">
    <source>
        <dbReference type="PROSITE" id="PS50885"/>
    </source>
</evidence>
<keyword evidence="12" id="KW-0812">Transmembrane</keyword>
<dbReference type="Pfam" id="PF02518">
    <property type="entry name" value="HATPase_c"/>
    <property type="match status" value="1"/>
</dbReference>
<dbReference type="InterPro" id="IPR036890">
    <property type="entry name" value="HATPase_C_sf"/>
</dbReference>
<dbReference type="InterPro" id="IPR003594">
    <property type="entry name" value="HATPase_dom"/>
</dbReference>
<keyword evidence="9" id="KW-0067">ATP-binding</keyword>
<feature type="domain" description="Histidine kinase" evidence="13">
    <location>
        <begin position="267"/>
        <end position="488"/>
    </location>
</feature>
<reference evidence="15 16" key="1">
    <citation type="submission" date="2016-05" db="EMBL/GenBank/DDBJ databases">
        <title>Paenibacillus oryzae. sp. nov., isolated from the rice root.</title>
        <authorList>
            <person name="Zhang J."/>
            <person name="Zhang X."/>
        </authorList>
    </citation>
    <scope>NUCLEOTIDE SEQUENCE [LARGE SCALE GENOMIC DNA]</scope>
    <source>
        <strain evidence="15 16">1DrF-4</strain>
    </source>
</reference>
<keyword evidence="10" id="KW-0902">Two-component regulatory system</keyword>
<keyword evidence="6" id="KW-0808">Transferase</keyword>
<dbReference type="PROSITE" id="PS50885">
    <property type="entry name" value="HAMP"/>
    <property type="match status" value="1"/>
</dbReference>
<evidence type="ECO:0000256" key="11">
    <source>
        <dbReference type="ARBA" id="ARBA00023136"/>
    </source>
</evidence>
<dbReference type="FunFam" id="3.30.565.10:FF:000006">
    <property type="entry name" value="Sensor histidine kinase WalK"/>
    <property type="match status" value="1"/>
</dbReference>
<dbReference type="InterPro" id="IPR003660">
    <property type="entry name" value="HAMP_dom"/>
</dbReference>
<keyword evidence="16" id="KW-1185">Reference proteome</keyword>
<feature type="domain" description="HAMP" evidence="14">
    <location>
        <begin position="200"/>
        <end position="252"/>
    </location>
</feature>
<dbReference type="STRING" id="1844972.A7K91_05970"/>
<proteinExistence type="predicted"/>
<dbReference type="Pfam" id="PF00512">
    <property type="entry name" value="HisKA"/>
    <property type="match status" value="1"/>
</dbReference>
<dbReference type="Proteomes" id="UP000092024">
    <property type="component" value="Unassembled WGS sequence"/>
</dbReference>
<protein>
    <recommendedName>
        <fullName evidence="3">histidine kinase</fullName>
        <ecNumber evidence="3">2.7.13.3</ecNumber>
    </recommendedName>
</protein>
<evidence type="ECO:0000256" key="12">
    <source>
        <dbReference type="SAM" id="Phobius"/>
    </source>
</evidence>
<dbReference type="InterPro" id="IPR036097">
    <property type="entry name" value="HisK_dim/P_sf"/>
</dbReference>
<gene>
    <name evidence="15" type="ORF">A7K91_05970</name>
</gene>
<sequence length="488" mass="53471">MLEQGMKRMLLLASLCLLLIVAGSAMLYGELRYGDPLEKSAAIVNRVTAQASDIMVLLEDYADNAATLAPYGDQLGSMAKETGMRIKAAFLDGTLYFDSDMDAGTLLDGLLRGEEPLKLDIITESHYRLQHVGGGVYSVALPVVSSKTGIQTGNAVIYAPSELIKQWSPSGAHALPLWLIGCGLTGLIALLLFYARTIKIYILRPVMILRSHSEAILQGNYNESAVHNRDDEIGELYGVFDQMRTEIRYLHESRLRKDQAQKELITNISHDLKTPLAVARAYTELMRGEEAALSPSVKEYVEVMDVHTRKMSALIEDLMLHAMSELGQISVKPEEIYSRELFQLMAESAASFVIAHGIRFRPPSSVPDVLIRGDAVRLEQVIGNLIANAIKHTERGGTISMDIILDEGKLVTTVSDTGQGISPEDMPFLFHRYYQGSPAKGEDLVSGTGNGLGLSICKHIIEEHGGTISFRSEKNKGTAFTFTLPLSG</sequence>
<comment type="subcellular location">
    <subcellularLocation>
        <location evidence="2">Cell membrane</location>
        <topology evidence="2">Multi-pass membrane protein</topology>
    </subcellularLocation>
</comment>
<dbReference type="CDD" id="cd06225">
    <property type="entry name" value="HAMP"/>
    <property type="match status" value="1"/>
</dbReference>
<dbReference type="EC" id="2.7.13.3" evidence="3"/>
<organism evidence="15 16">
    <name type="scientific">Paenibacillus oryzae</name>
    <dbReference type="NCBI Taxonomy" id="1844972"/>
    <lineage>
        <taxon>Bacteria</taxon>
        <taxon>Bacillati</taxon>
        <taxon>Bacillota</taxon>
        <taxon>Bacilli</taxon>
        <taxon>Bacillales</taxon>
        <taxon>Paenibacillaceae</taxon>
        <taxon>Paenibacillus</taxon>
    </lineage>
</organism>
<feature type="transmembrane region" description="Helical" evidence="12">
    <location>
        <begin position="175"/>
        <end position="195"/>
    </location>
</feature>
<evidence type="ECO:0000259" key="13">
    <source>
        <dbReference type="PROSITE" id="PS50109"/>
    </source>
</evidence>
<dbReference type="SUPFAM" id="SSF158472">
    <property type="entry name" value="HAMP domain-like"/>
    <property type="match status" value="1"/>
</dbReference>
<accession>A0A1A5YHG0</accession>
<evidence type="ECO:0000256" key="3">
    <source>
        <dbReference type="ARBA" id="ARBA00012438"/>
    </source>
</evidence>
<dbReference type="RefSeq" id="WP_068684441.1">
    <property type="nucleotide sequence ID" value="NZ_LYPA01000064.1"/>
</dbReference>
<dbReference type="PANTHER" id="PTHR43711:SF1">
    <property type="entry name" value="HISTIDINE KINASE 1"/>
    <property type="match status" value="1"/>
</dbReference>
<dbReference type="InterPro" id="IPR005467">
    <property type="entry name" value="His_kinase_dom"/>
</dbReference>
<dbReference type="SMART" id="SM00388">
    <property type="entry name" value="HisKA"/>
    <property type="match status" value="1"/>
</dbReference>
<evidence type="ECO:0000256" key="6">
    <source>
        <dbReference type="ARBA" id="ARBA00022679"/>
    </source>
</evidence>
<dbReference type="EMBL" id="LYPA01000064">
    <property type="protein sequence ID" value="OBR65101.1"/>
    <property type="molecule type" value="Genomic_DNA"/>
</dbReference>
<evidence type="ECO:0000313" key="15">
    <source>
        <dbReference type="EMBL" id="OBR65101.1"/>
    </source>
</evidence>
<evidence type="ECO:0000256" key="9">
    <source>
        <dbReference type="ARBA" id="ARBA00022840"/>
    </source>
</evidence>
<dbReference type="SUPFAM" id="SSF47384">
    <property type="entry name" value="Homodimeric domain of signal transducing histidine kinase"/>
    <property type="match status" value="1"/>
</dbReference>
<dbReference type="PROSITE" id="PS50109">
    <property type="entry name" value="HIS_KIN"/>
    <property type="match status" value="1"/>
</dbReference>
<keyword evidence="7" id="KW-0547">Nucleotide-binding</keyword>
<dbReference type="Pfam" id="PF00672">
    <property type="entry name" value="HAMP"/>
    <property type="match status" value="1"/>
</dbReference>
<evidence type="ECO:0000256" key="1">
    <source>
        <dbReference type="ARBA" id="ARBA00000085"/>
    </source>
</evidence>
<keyword evidence="11 12" id="KW-0472">Membrane</keyword>
<dbReference type="CDD" id="cd00075">
    <property type="entry name" value="HATPase"/>
    <property type="match status" value="1"/>
</dbReference>